<keyword evidence="1" id="KW-1133">Transmembrane helix</keyword>
<keyword evidence="1" id="KW-0472">Membrane</keyword>
<dbReference type="STRING" id="1166340.SAMN05192583_1024"/>
<feature type="transmembrane region" description="Helical" evidence="1">
    <location>
        <begin position="45"/>
        <end position="63"/>
    </location>
</feature>
<protein>
    <submittedName>
        <fullName evidence="2">Polysaccharide biosynthesis protein</fullName>
    </submittedName>
</protein>
<evidence type="ECO:0000313" key="3">
    <source>
        <dbReference type="Proteomes" id="UP000199206"/>
    </source>
</evidence>
<organism evidence="2 3">
    <name type="scientific">Sphingomonas gellani</name>
    <dbReference type="NCBI Taxonomy" id="1166340"/>
    <lineage>
        <taxon>Bacteria</taxon>
        <taxon>Pseudomonadati</taxon>
        <taxon>Pseudomonadota</taxon>
        <taxon>Alphaproteobacteria</taxon>
        <taxon>Sphingomonadales</taxon>
        <taxon>Sphingomonadaceae</taxon>
        <taxon>Sphingomonas</taxon>
    </lineage>
</organism>
<evidence type="ECO:0000313" key="2">
    <source>
        <dbReference type="EMBL" id="SEM73126.1"/>
    </source>
</evidence>
<reference evidence="3" key="1">
    <citation type="submission" date="2016-10" db="EMBL/GenBank/DDBJ databases">
        <authorList>
            <person name="Varghese N."/>
            <person name="Submissions S."/>
        </authorList>
    </citation>
    <scope>NUCLEOTIDE SEQUENCE [LARGE SCALE GENOMIC DNA]</scope>
    <source>
        <strain evidence="3">S6-262</strain>
    </source>
</reference>
<gene>
    <name evidence="2" type="ORF">SAMN05192583_1024</name>
</gene>
<evidence type="ECO:0000256" key="1">
    <source>
        <dbReference type="SAM" id="Phobius"/>
    </source>
</evidence>
<sequence>MREMSIEEIHRRARRGPMLLLLRRALSLIITLLSTILIARLVGPRAYGLAAMSAVVLSFLQVFRDYRLTNAMLWKPTKEVGA</sequence>
<name>A0A1H8ARH5_9SPHN</name>
<dbReference type="RefSeq" id="WP_139198007.1">
    <property type="nucleotide sequence ID" value="NZ_FOCF01000002.1"/>
</dbReference>
<keyword evidence="1" id="KW-0812">Transmembrane</keyword>
<dbReference type="AlphaFoldDB" id="A0A1H8ARH5"/>
<accession>A0A1H8ARH5</accession>
<feature type="transmembrane region" description="Helical" evidence="1">
    <location>
        <begin position="21"/>
        <end position="39"/>
    </location>
</feature>
<dbReference type="EMBL" id="FOCF01000002">
    <property type="protein sequence ID" value="SEM73126.1"/>
    <property type="molecule type" value="Genomic_DNA"/>
</dbReference>
<proteinExistence type="predicted"/>
<keyword evidence="3" id="KW-1185">Reference proteome</keyword>
<dbReference type="Proteomes" id="UP000199206">
    <property type="component" value="Unassembled WGS sequence"/>
</dbReference>